<name>A0A918XIR6_9GAMM</name>
<protein>
    <recommendedName>
        <fullName evidence="5">Internalin-A</fullName>
    </recommendedName>
</protein>
<dbReference type="Gene3D" id="3.80.10.10">
    <property type="entry name" value="Ribonuclease Inhibitor"/>
    <property type="match status" value="1"/>
</dbReference>
<dbReference type="PANTHER" id="PTHR18849">
    <property type="entry name" value="LEUCINE RICH REPEAT PROTEIN"/>
    <property type="match status" value="1"/>
</dbReference>
<dbReference type="SUPFAM" id="SSF52058">
    <property type="entry name" value="L domain-like"/>
    <property type="match status" value="1"/>
</dbReference>
<dbReference type="RefSeq" id="WP_189477084.1">
    <property type="nucleotide sequence ID" value="NZ_BMYM01000001.1"/>
</dbReference>
<evidence type="ECO:0008006" key="5">
    <source>
        <dbReference type="Google" id="ProtNLM"/>
    </source>
</evidence>
<evidence type="ECO:0000256" key="2">
    <source>
        <dbReference type="ARBA" id="ARBA00022737"/>
    </source>
</evidence>
<dbReference type="PROSITE" id="PS51450">
    <property type="entry name" value="LRR"/>
    <property type="match status" value="1"/>
</dbReference>
<dbReference type="EMBL" id="BMYM01000001">
    <property type="protein sequence ID" value="GHD32495.1"/>
    <property type="molecule type" value="Genomic_DNA"/>
</dbReference>
<evidence type="ECO:0000313" key="4">
    <source>
        <dbReference type="Proteomes" id="UP000644693"/>
    </source>
</evidence>
<dbReference type="Proteomes" id="UP000644693">
    <property type="component" value="Unassembled WGS sequence"/>
</dbReference>
<dbReference type="AlphaFoldDB" id="A0A918XIR6"/>
<comment type="caution">
    <text evidence="3">The sequence shown here is derived from an EMBL/GenBank/DDBJ whole genome shotgun (WGS) entry which is preliminary data.</text>
</comment>
<accession>A0A918XIR6</accession>
<keyword evidence="2" id="KW-0677">Repeat</keyword>
<gene>
    <name evidence="3" type="ORF">GCM10007053_16860</name>
</gene>
<evidence type="ECO:0000313" key="3">
    <source>
        <dbReference type="EMBL" id="GHD32495.1"/>
    </source>
</evidence>
<dbReference type="PROSITE" id="PS51257">
    <property type="entry name" value="PROKAR_LIPOPROTEIN"/>
    <property type="match status" value="1"/>
</dbReference>
<reference evidence="3" key="2">
    <citation type="submission" date="2020-09" db="EMBL/GenBank/DDBJ databases">
        <authorList>
            <person name="Sun Q."/>
            <person name="Kim S."/>
        </authorList>
    </citation>
    <scope>NUCLEOTIDE SEQUENCE</scope>
    <source>
        <strain evidence="3">KCTC 23430</strain>
    </source>
</reference>
<organism evidence="3 4">
    <name type="scientific">Parahalioglobus pacificus</name>
    <dbReference type="NCBI Taxonomy" id="930806"/>
    <lineage>
        <taxon>Bacteria</taxon>
        <taxon>Pseudomonadati</taxon>
        <taxon>Pseudomonadota</taxon>
        <taxon>Gammaproteobacteria</taxon>
        <taxon>Cellvibrionales</taxon>
        <taxon>Halieaceae</taxon>
        <taxon>Parahalioglobus</taxon>
    </lineage>
</organism>
<sequence>MTPQPIKTALVALMTMLVLGCSNYDVSVNERTVYTTEPLFADFDIADPALNQCVSEAVERKKVTSASRLVELNCNARGIENLAGIGVFTGLEQLQLADNAISDISPLVPLSSLAWLVLDNNNIANPTPLYELLSLRKLSLRNNPGLNCPNLSALLRVDSAVLPTHCPQ</sequence>
<evidence type="ECO:0000256" key="1">
    <source>
        <dbReference type="ARBA" id="ARBA00022614"/>
    </source>
</evidence>
<proteinExistence type="predicted"/>
<dbReference type="InterPro" id="IPR001611">
    <property type="entry name" value="Leu-rich_rpt"/>
</dbReference>
<dbReference type="PANTHER" id="PTHR18849:SF0">
    <property type="entry name" value="CILIA- AND FLAGELLA-ASSOCIATED PROTEIN 410-RELATED"/>
    <property type="match status" value="1"/>
</dbReference>
<dbReference type="InterPro" id="IPR032675">
    <property type="entry name" value="LRR_dom_sf"/>
</dbReference>
<reference evidence="3" key="1">
    <citation type="journal article" date="2014" name="Int. J. Syst. Evol. Microbiol.">
        <title>Complete genome sequence of Corynebacterium casei LMG S-19264T (=DSM 44701T), isolated from a smear-ripened cheese.</title>
        <authorList>
            <consortium name="US DOE Joint Genome Institute (JGI-PGF)"/>
            <person name="Walter F."/>
            <person name="Albersmeier A."/>
            <person name="Kalinowski J."/>
            <person name="Ruckert C."/>
        </authorList>
    </citation>
    <scope>NUCLEOTIDE SEQUENCE</scope>
    <source>
        <strain evidence="3">KCTC 23430</strain>
    </source>
</reference>
<keyword evidence="1" id="KW-0433">Leucine-rich repeat</keyword>
<keyword evidence="4" id="KW-1185">Reference proteome</keyword>